<protein>
    <recommendedName>
        <fullName evidence="3">Probable chemoreceptor glutamine deamidase CheD</fullName>
        <ecNumber evidence="3">3.5.1.44</ecNumber>
    </recommendedName>
</protein>
<gene>
    <name evidence="3" type="primary">cheD</name>
    <name evidence="5" type="ORF">SAMN02745216_02762</name>
</gene>
<comment type="catalytic activity">
    <reaction evidence="3">
        <text>L-glutaminyl-[protein] + H2O = L-glutamyl-[protein] + NH4(+)</text>
        <dbReference type="Rhea" id="RHEA:16441"/>
        <dbReference type="Rhea" id="RHEA-COMP:10207"/>
        <dbReference type="Rhea" id="RHEA-COMP:10208"/>
        <dbReference type="ChEBI" id="CHEBI:15377"/>
        <dbReference type="ChEBI" id="CHEBI:28938"/>
        <dbReference type="ChEBI" id="CHEBI:29973"/>
        <dbReference type="ChEBI" id="CHEBI:30011"/>
        <dbReference type="EC" id="3.5.1.44"/>
    </reaction>
</comment>
<evidence type="ECO:0000313" key="5">
    <source>
        <dbReference type="EMBL" id="SHK04576.1"/>
    </source>
</evidence>
<comment type="similarity">
    <text evidence="3">Belongs to the CheD family.</text>
</comment>
<dbReference type="SUPFAM" id="SSF64438">
    <property type="entry name" value="CNF1/YfiH-like putative cysteine hydrolases"/>
    <property type="match status" value="1"/>
</dbReference>
<dbReference type="Proteomes" id="UP000183994">
    <property type="component" value="Unassembled WGS sequence"/>
</dbReference>
<reference evidence="6" key="1">
    <citation type="submission" date="2016-11" db="EMBL/GenBank/DDBJ databases">
        <authorList>
            <person name="Varghese N."/>
            <person name="Submissions S."/>
        </authorList>
    </citation>
    <scope>NUCLEOTIDE SEQUENCE [LARGE SCALE GENOMIC DNA]</scope>
    <source>
        <strain evidence="6">DSM 16219</strain>
    </source>
</reference>
<dbReference type="EMBL" id="FQZU01000017">
    <property type="protein sequence ID" value="SHK04576.1"/>
    <property type="molecule type" value="Genomic_DNA"/>
</dbReference>
<keyword evidence="4" id="KW-0472">Membrane</keyword>
<organism evidence="5 6">
    <name type="scientific">Desulfatibacillum alkenivorans DSM 16219</name>
    <dbReference type="NCBI Taxonomy" id="1121393"/>
    <lineage>
        <taxon>Bacteria</taxon>
        <taxon>Pseudomonadati</taxon>
        <taxon>Thermodesulfobacteriota</taxon>
        <taxon>Desulfobacteria</taxon>
        <taxon>Desulfobacterales</taxon>
        <taxon>Desulfatibacillaceae</taxon>
        <taxon>Desulfatibacillum</taxon>
    </lineage>
</organism>
<dbReference type="HAMAP" id="MF_01440">
    <property type="entry name" value="CheD"/>
    <property type="match status" value="1"/>
</dbReference>
<accession>A0A1M6P9F6</accession>
<keyword evidence="4" id="KW-0812">Transmembrane</keyword>
<proteinExistence type="inferred from homology"/>
<dbReference type="CDD" id="cd16352">
    <property type="entry name" value="CheD"/>
    <property type="match status" value="1"/>
</dbReference>
<dbReference type="Pfam" id="PF03975">
    <property type="entry name" value="CheD"/>
    <property type="match status" value="1"/>
</dbReference>
<keyword evidence="6" id="KW-1185">Reference proteome</keyword>
<dbReference type="PANTHER" id="PTHR35147:SF1">
    <property type="entry name" value="CHEMORECEPTOR GLUTAMINE DEAMIDASE CHED-RELATED"/>
    <property type="match status" value="1"/>
</dbReference>
<name>A0A1M6P9F6_9BACT</name>
<keyword evidence="4" id="KW-1133">Transmembrane helix</keyword>
<evidence type="ECO:0000256" key="4">
    <source>
        <dbReference type="SAM" id="Phobius"/>
    </source>
</evidence>
<comment type="function">
    <text evidence="3">Probably deamidates glutamine residues to glutamate on methyl-accepting chemotaxis receptors (MCPs), playing an important role in chemotaxis.</text>
</comment>
<keyword evidence="1 3" id="KW-0145">Chemotaxis</keyword>
<dbReference type="InterPro" id="IPR038592">
    <property type="entry name" value="CheD-like_sf"/>
</dbReference>
<evidence type="ECO:0000256" key="2">
    <source>
        <dbReference type="ARBA" id="ARBA00022801"/>
    </source>
</evidence>
<evidence type="ECO:0000256" key="1">
    <source>
        <dbReference type="ARBA" id="ARBA00022500"/>
    </source>
</evidence>
<dbReference type="GO" id="GO:0006935">
    <property type="term" value="P:chemotaxis"/>
    <property type="evidence" value="ECO:0007669"/>
    <property type="project" value="UniProtKB-UniRule"/>
</dbReference>
<evidence type="ECO:0000313" key="6">
    <source>
        <dbReference type="Proteomes" id="UP000183994"/>
    </source>
</evidence>
<dbReference type="RefSeq" id="WP_073476744.1">
    <property type="nucleotide sequence ID" value="NZ_FQZU01000017.1"/>
</dbReference>
<dbReference type="AlphaFoldDB" id="A0A1M6P9F6"/>
<evidence type="ECO:0000256" key="3">
    <source>
        <dbReference type="HAMAP-Rule" id="MF_01440"/>
    </source>
</evidence>
<feature type="transmembrane region" description="Helical" evidence="4">
    <location>
        <begin position="20"/>
        <end position="42"/>
    </location>
</feature>
<dbReference type="InterPro" id="IPR011324">
    <property type="entry name" value="Cytotoxic_necrot_fac-like_cat"/>
</dbReference>
<keyword evidence="2 3" id="KW-0378">Hydrolase</keyword>
<dbReference type="GO" id="GO:0050568">
    <property type="term" value="F:protein-glutamine glutaminase activity"/>
    <property type="evidence" value="ECO:0007669"/>
    <property type="project" value="UniProtKB-UniRule"/>
</dbReference>
<dbReference type="EC" id="3.5.1.44" evidence="3"/>
<dbReference type="PANTHER" id="PTHR35147">
    <property type="entry name" value="CHEMORECEPTOR GLUTAMINE DEAMIDASE CHED-RELATED"/>
    <property type="match status" value="1"/>
</dbReference>
<dbReference type="OrthoDB" id="9807202at2"/>
<dbReference type="InterPro" id="IPR005659">
    <property type="entry name" value="Chemorcpt_Glu_NH3ase_CheD"/>
</dbReference>
<dbReference type="STRING" id="1121393.SAMN02745216_02762"/>
<dbReference type="Gene3D" id="3.30.1330.200">
    <property type="match status" value="1"/>
</dbReference>
<sequence length="170" mass="18967">MTGANNIPAEADYFLKPAYIFVPSKPTLISTVLGTCVAVSLFDKKRRVGGMSHFKYPRTSDPKQATAHYGNVAIPTLINMMLEAGSKIRHLEAQIFGGAYNPEYSQEDVGEENVELARMVLKKKGVKVVSEDVGGEKGRKLVFHSEKNETAVMKVERLRPSDWYPYEGER</sequence>